<name>A0AA92H8C2_RHIRH</name>
<dbReference type="RefSeq" id="WP_062423834.1">
    <property type="nucleotide sequence ID" value="NZ_QDFR01000007.1"/>
</dbReference>
<organism evidence="1 2">
    <name type="scientific">Rhizobium rhizogenes</name>
    <name type="common">Agrobacterium rhizogenes</name>
    <dbReference type="NCBI Taxonomy" id="359"/>
    <lineage>
        <taxon>Bacteria</taxon>
        <taxon>Pseudomonadati</taxon>
        <taxon>Pseudomonadota</taxon>
        <taxon>Alphaproteobacteria</taxon>
        <taxon>Hyphomicrobiales</taxon>
        <taxon>Rhizobiaceae</taxon>
        <taxon>Rhizobium/Agrobacterium group</taxon>
        <taxon>Rhizobium</taxon>
    </lineage>
</organism>
<dbReference type="Pfam" id="PF07369">
    <property type="entry name" value="DUF1488"/>
    <property type="match status" value="1"/>
</dbReference>
<dbReference type="InterPro" id="IPR009962">
    <property type="entry name" value="DUF1488"/>
</dbReference>
<dbReference type="AlphaFoldDB" id="A0AA92H8C2"/>
<proteinExistence type="predicted"/>
<dbReference type="SUPFAM" id="SSF160272">
    <property type="entry name" value="Shew3726-like"/>
    <property type="match status" value="1"/>
</dbReference>
<evidence type="ECO:0000313" key="2">
    <source>
        <dbReference type="Proteomes" id="UP000244335"/>
    </source>
</evidence>
<reference evidence="1 2" key="1">
    <citation type="submission" date="2018-04" db="EMBL/GenBank/DDBJ databases">
        <authorList>
            <person name="Hagen T."/>
        </authorList>
    </citation>
    <scope>NUCLEOTIDE SEQUENCE [LARGE SCALE GENOMIC DNA]</scope>
    <source>
        <strain evidence="1 2">TPD7009</strain>
    </source>
</reference>
<protein>
    <submittedName>
        <fullName evidence="1">DUF1488 domain-containing protein</fullName>
    </submittedName>
</protein>
<evidence type="ECO:0000313" key="1">
    <source>
        <dbReference type="EMBL" id="PVE51468.1"/>
    </source>
</evidence>
<sequence length="88" mass="10020">MGISFPNKARSFDDRKRCVRFTGYDGMFEIKFYLATEVLAQGKSSRNVTEADYLMAFDALRPRILQAATSAYSKVRSSVITLDLAHFR</sequence>
<dbReference type="EMBL" id="QDFR01000007">
    <property type="protein sequence ID" value="PVE51468.1"/>
    <property type="molecule type" value="Genomic_DNA"/>
</dbReference>
<comment type="caution">
    <text evidence="1">The sequence shown here is derived from an EMBL/GenBank/DDBJ whole genome shotgun (WGS) entry which is preliminary data.</text>
</comment>
<dbReference type="InterPro" id="IPR036692">
    <property type="entry name" value="Shew3726-like_sf"/>
</dbReference>
<dbReference type="Proteomes" id="UP000244335">
    <property type="component" value="Unassembled WGS sequence"/>
</dbReference>
<gene>
    <name evidence="1" type="ORF">DC430_18740</name>
</gene>
<accession>A0AA92H8C2</accession>